<accession>A0A2G8RTK9</accession>
<dbReference type="AlphaFoldDB" id="A0A2G8RTK9"/>
<sequence>MITISIPAAIRSRLSAQHPLEEAPAAHNTESDIPASAARATVVVGAIRWRQVKCNHRHGGWWGAQEAPQLAYRTPRGDVGPLRSRPVLPGSTLLCNLDCAAGWSSGMGSAKTGGGLKLSQSMATTSPMRPSWGVCGYRLFRRSEVVGCPGKRW</sequence>
<name>A0A2G8RTK9_9APHY</name>
<organism evidence="1 2">
    <name type="scientific">Ganoderma sinense ZZ0214-1</name>
    <dbReference type="NCBI Taxonomy" id="1077348"/>
    <lineage>
        <taxon>Eukaryota</taxon>
        <taxon>Fungi</taxon>
        <taxon>Dikarya</taxon>
        <taxon>Basidiomycota</taxon>
        <taxon>Agaricomycotina</taxon>
        <taxon>Agaricomycetes</taxon>
        <taxon>Polyporales</taxon>
        <taxon>Polyporaceae</taxon>
        <taxon>Ganoderma</taxon>
    </lineage>
</organism>
<gene>
    <name evidence="1" type="ORF">GSI_12743</name>
</gene>
<reference evidence="1 2" key="1">
    <citation type="journal article" date="2015" name="Sci. Rep.">
        <title>Chromosome-level genome map provides insights into diverse defense mechanisms in the medicinal fungus Ganoderma sinense.</title>
        <authorList>
            <person name="Zhu Y."/>
            <person name="Xu J."/>
            <person name="Sun C."/>
            <person name="Zhou S."/>
            <person name="Xu H."/>
            <person name="Nelson D.R."/>
            <person name="Qian J."/>
            <person name="Song J."/>
            <person name="Luo H."/>
            <person name="Xiang L."/>
            <person name="Li Y."/>
            <person name="Xu Z."/>
            <person name="Ji A."/>
            <person name="Wang L."/>
            <person name="Lu S."/>
            <person name="Hayward A."/>
            <person name="Sun W."/>
            <person name="Li X."/>
            <person name="Schwartz D.C."/>
            <person name="Wang Y."/>
            <person name="Chen S."/>
        </authorList>
    </citation>
    <scope>NUCLEOTIDE SEQUENCE [LARGE SCALE GENOMIC DNA]</scope>
    <source>
        <strain evidence="1 2">ZZ0214-1</strain>
    </source>
</reference>
<comment type="caution">
    <text evidence="1">The sequence shown here is derived from an EMBL/GenBank/DDBJ whole genome shotgun (WGS) entry which is preliminary data.</text>
</comment>
<proteinExistence type="predicted"/>
<keyword evidence="2" id="KW-1185">Reference proteome</keyword>
<evidence type="ECO:0000313" key="1">
    <source>
        <dbReference type="EMBL" id="PIL24857.1"/>
    </source>
</evidence>
<dbReference type="Proteomes" id="UP000230002">
    <property type="component" value="Unassembled WGS sequence"/>
</dbReference>
<protein>
    <submittedName>
        <fullName evidence="1">Uncharacterized protein</fullName>
    </submittedName>
</protein>
<dbReference type="EMBL" id="AYKW01000056">
    <property type="protein sequence ID" value="PIL24857.1"/>
    <property type="molecule type" value="Genomic_DNA"/>
</dbReference>
<evidence type="ECO:0000313" key="2">
    <source>
        <dbReference type="Proteomes" id="UP000230002"/>
    </source>
</evidence>